<keyword evidence="5 6" id="KW-0472">Membrane</keyword>
<feature type="transmembrane region" description="Helical" evidence="6">
    <location>
        <begin position="220"/>
        <end position="242"/>
    </location>
</feature>
<feature type="transmembrane region" description="Helical" evidence="6">
    <location>
        <begin position="7"/>
        <end position="27"/>
    </location>
</feature>
<evidence type="ECO:0000256" key="5">
    <source>
        <dbReference type="ARBA" id="ARBA00023136"/>
    </source>
</evidence>
<accession>B8HPN3</accession>
<protein>
    <recommendedName>
        <fullName evidence="8">Permease</fullName>
    </recommendedName>
</protein>
<dbReference type="PANTHER" id="PTHR21716">
    <property type="entry name" value="TRANSMEMBRANE PROTEIN"/>
    <property type="match status" value="1"/>
</dbReference>
<dbReference type="STRING" id="395961.Cyan7425_1524"/>
<sequence length="354" mass="38677">MPLSPFLQLLLGGACFVIIVAGMQAAASILNSFFLALLIAIATTPLLRWLRRRGIPTGWALLLTVLVVVATGITLLAFLGLSVSELLQILPTYEDRIASLRDSSNAFLTSKGINTAQALDLDSLQPGTLVKLIAQFLQRIGRAISESLLLIFIVAFMLLEGMGFPLKLKKGLSPNSLLSNQFAAFAQRIRSYIWITTWTGGLTAIVDFLILSLLGVDLALLWGVLFFLLNFIPAVGFLLAVIPPMFLGLLEFGWGKSLQIFFLCWLVDNIVDKGIKPRFMQQSLDLSLLAIILSVIFWSWVLGPLGALLAIPLTMMIKTVILESSEQTRLLANLLSGDVSENTSTAPPESEEKF</sequence>
<feature type="transmembrane region" description="Helical" evidence="6">
    <location>
        <begin position="33"/>
        <end position="50"/>
    </location>
</feature>
<comment type="similarity">
    <text evidence="2">Belongs to the autoinducer-2 exporter (AI-2E) (TC 2.A.86) family.</text>
</comment>
<feature type="transmembrane region" description="Helical" evidence="6">
    <location>
        <begin position="288"/>
        <end position="311"/>
    </location>
</feature>
<dbReference type="GO" id="GO:0016020">
    <property type="term" value="C:membrane"/>
    <property type="evidence" value="ECO:0007669"/>
    <property type="project" value="UniProtKB-SubCell"/>
</dbReference>
<dbReference type="KEGG" id="cyn:Cyan7425_1524"/>
<feature type="transmembrane region" description="Helical" evidence="6">
    <location>
        <begin position="189"/>
        <end position="214"/>
    </location>
</feature>
<dbReference type="InterPro" id="IPR002549">
    <property type="entry name" value="AI-2E-like"/>
</dbReference>
<dbReference type="AlphaFoldDB" id="B8HPN3"/>
<keyword evidence="3 6" id="KW-0812">Transmembrane</keyword>
<dbReference type="GO" id="GO:0055085">
    <property type="term" value="P:transmembrane transport"/>
    <property type="evidence" value="ECO:0007669"/>
    <property type="project" value="TreeGrafter"/>
</dbReference>
<feature type="transmembrane region" description="Helical" evidence="6">
    <location>
        <begin position="59"/>
        <end position="81"/>
    </location>
</feature>
<organism evidence="7">
    <name type="scientific">Cyanothece sp. (strain PCC 7425 / ATCC 29141)</name>
    <dbReference type="NCBI Taxonomy" id="395961"/>
    <lineage>
        <taxon>Bacteria</taxon>
        <taxon>Bacillati</taxon>
        <taxon>Cyanobacteriota</taxon>
        <taxon>Cyanophyceae</taxon>
        <taxon>Gomontiellales</taxon>
        <taxon>Cyanothecaceae</taxon>
        <taxon>Cyanothece</taxon>
    </lineage>
</organism>
<dbReference type="HOGENOM" id="CLU_031275_0_3_3"/>
<dbReference type="EMBL" id="CP001344">
    <property type="protein sequence ID" value="ACL43894.1"/>
    <property type="molecule type" value="Genomic_DNA"/>
</dbReference>
<dbReference type="eggNOG" id="COG0628">
    <property type="taxonomic scope" value="Bacteria"/>
</dbReference>
<evidence type="ECO:0000256" key="3">
    <source>
        <dbReference type="ARBA" id="ARBA00022692"/>
    </source>
</evidence>
<dbReference type="Pfam" id="PF01594">
    <property type="entry name" value="AI-2E_transport"/>
    <property type="match status" value="1"/>
</dbReference>
<comment type="subcellular location">
    <subcellularLocation>
        <location evidence="1">Membrane</location>
        <topology evidence="1">Multi-pass membrane protein</topology>
    </subcellularLocation>
</comment>
<gene>
    <name evidence="7" type="ordered locus">Cyan7425_1524</name>
</gene>
<feature type="transmembrane region" description="Helical" evidence="6">
    <location>
        <begin position="148"/>
        <end position="168"/>
    </location>
</feature>
<reference evidence="7" key="1">
    <citation type="submission" date="2009-01" db="EMBL/GenBank/DDBJ databases">
        <title>Complete sequence of chromosome Cyanothece sp. PCC 7425.</title>
        <authorList>
            <consortium name="US DOE Joint Genome Institute"/>
            <person name="Lucas S."/>
            <person name="Copeland A."/>
            <person name="Lapidus A."/>
            <person name="Glavina del Rio T."/>
            <person name="Dalin E."/>
            <person name="Tice H."/>
            <person name="Bruce D."/>
            <person name="Goodwin L."/>
            <person name="Pitluck S."/>
            <person name="Sims D."/>
            <person name="Meineke L."/>
            <person name="Brettin T."/>
            <person name="Detter J.C."/>
            <person name="Han C."/>
            <person name="Larimer F."/>
            <person name="Land M."/>
            <person name="Hauser L."/>
            <person name="Kyrpides N."/>
            <person name="Ovchinnikova G."/>
            <person name="Liberton M."/>
            <person name="Stoeckel J."/>
            <person name="Banerjee A."/>
            <person name="Singh A."/>
            <person name="Page L."/>
            <person name="Sato H."/>
            <person name="Zhao L."/>
            <person name="Sherman L."/>
            <person name="Pakrasi H."/>
            <person name="Richardson P."/>
        </authorList>
    </citation>
    <scope>NUCLEOTIDE SEQUENCE</scope>
    <source>
        <strain evidence="7">PCC 7425</strain>
    </source>
</reference>
<dbReference type="PANTHER" id="PTHR21716:SF64">
    <property type="entry name" value="AI-2 TRANSPORT PROTEIN TQSA"/>
    <property type="match status" value="1"/>
</dbReference>
<evidence type="ECO:0000256" key="6">
    <source>
        <dbReference type="SAM" id="Phobius"/>
    </source>
</evidence>
<keyword evidence="4 6" id="KW-1133">Transmembrane helix</keyword>
<proteinExistence type="inferred from homology"/>
<dbReference type="OrthoDB" id="9799225at2"/>
<evidence type="ECO:0000256" key="4">
    <source>
        <dbReference type="ARBA" id="ARBA00022989"/>
    </source>
</evidence>
<evidence type="ECO:0000256" key="2">
    <source>
        <dbReference type="ARBA" id="ARBA00009773"/>
    </source>
</evidence>
<evidence type="ECO:0000313" key="7">
    <source>
        <dbReference type="EMBL" id="ACL43894.1"/>
    </source>
</evidence>
<evidence type="ECO:0000256" key="1">
    <source>
        <dbReference type="ARBA" id="ARBA00004141"/>
    </source>
</evidence>
<name>B8HPN3_CYAP4</name>
<evidence type="ECO:0008006" key="8">
    <source>
        <dbReference type="Google" id="ProtNLM"/>
    </source>
</evidence>